<gene>
    <name evidence="2" type="ORF">PIB30_015560</name>
</gene>
<reference evidence="2 3" key="1">
    <citation type="journal article" date="2023" name="Plants (Basel)">
        <title>Bridging the Gap: Combining Genomics and Transcriptomics Approaches to Understand Stylosanthes scabra, an Orphan Legume from the Brazilian Caatinga.</title>
        <authorList>
            <person name="Ferreira-Neto J.R.C."/>
            <person name="da Silva M.D."/>
            <person name="Binneck E."/>
            <person name="de Melo N.F."/>
            <person name="da Silva R.H."/>
            <person name="de Melo A.L.T.M."/>
            <person name="Pandolfi V."/>
            <person name="Bustamante F.O."/>
            <person name="Brasileiro-Vidal A.C."/>
            <person name="Benko-Iseppon A.M."/>
        </authorList>
    </citation>
    <scope>NUCLEOTIDE SEQUENCE [LARGE SCALE GENOMIC DNA]</scope>
    <source>
        <tissue evidence="2">Leaves</tissue>
    </source>
</reference>
<evidence type="ECO:0000313" key="3">
    <source>
        <dbReference type="Proteomes" id="UP001341840"/>
    </source>
</evidence>
<dbReference type="EMBL" id="JASCZI010000043">
    <property type="protein sequence ID" value="MED6107600.1"/>
    <property type="molecule type" value="Genomic_DNA"/>
</dbReference>
<comment type="caution">
    <text evidence="2">The sequence shown here is derived from an EMBL/GenBank/DDBJ whole genome shotgun (WGS) entry which is preliminary data.</text>
</comment>
<organism evidence="2 3">
    <name type="scientific">Stylosanthes scabra</name>
    <dbReference type="NCBI Taxonomy" id="79078"/>
    <lineage>
        <taxon>Eukaryota</taxon>
        <taxon>Viridiplantae</taxon>
        <taxon>Streptophyta</taxon>
        <taxon>Embryophyta</taxon>
        <taxon>Tracheophyta</taxon>
        <taxon>Spermatophyta</taxon>
        <taxon>Magnoliopsida</taxon>
        <taxon>eudicotyledons</taxon>
        <taxon>Gunneridae</taxon>
        <taxon>Pentapetalae</taxon>
        <taxon>rosids</taxon>
        <taxon>fabids</taxon>
        <taxon>Fabales</taxon>
        <taxon>Fabaceae</taxon>
        <taxon>Papilionoideae</taxon>
        <taxon>50 kb inversion clade</taxon>
        <taxon>dalbergioids sensu lato</taxon>
        <taxon>Dalbergieae</taxon>
        <taxon>Pterocarpus clade</taxon>
        <taxon>Stylosanthes</taxon>
    </lineage>
</organism>
<accession>A0ABU6Q7R5</accession>
<dbReference type="Proteomes" id="UP001341840">
    <property type="component" value="Unassembled WGS sequence"/>
</dbReference>
<sequence length="211" mass="23472">MPPEQLLGESYHLSTKSLACLQVGVETSLAAKVKVEKELSAALDQIEVLKGERDSASVYLPLKEKVDNLDDQLSERTAEYRSALDQIALLEEDNRVLKTQFESSQLSLEGEKKRSETAEKQAGFLATLLKTCQEDLSKATQASEYWRFEWQKFGTESRWDLKGRRIFVSQESDVEEELPHAEEVVPEQHPGAMASQPAVGDAVGVSGECPT</sequence>
<keyword evidence="3" id="KW-1185">Reference proteome</keyword>
<name>A0ABU6Q7R5_9FABA</name>
<evidence type="ECO:0000313" key="2">
    <source>
        <dbReference type="EMBL" id="MED6107600.1"/>
    </source>
</evidence>
<proteinExistence type="predicted"/>
<protein>
    <submittedName>
        <fullName evidence="2">Uncharacterized protein</fullName>
    </submittedName>
</protein>
<evidence type="ECO:0000256" key="1">
    <source>
        <dbReference type="SAM" id="MobiDB-lite"/>
    </source>
</evidence>
<feature type="region of interest" description="Disordered" evidence="1">
    <location>
        <begin position="189"/>
        <end position="211"/>
    </location>
</feature>